<accession>X1JFW0</accession>
<dbReference type="AlphaFoldDB" id="X1JFW0"/>
<protein>
    <submittedName>
        <fullName evidence="1">Uncharacterized protein</fullName>
    </submittedName>
</protein>
<name>X1JFW0_9ZZZZ</name>
<gene>
    <name evidence="1" type="ORF">S03H2_65943</name>
</gene>
<proteinExistence type="predicted"/>
<organism evidence="1">
    <name type="scientific">marine sediment metagenome</name>
    <dbReference type="NCBI Taxonomy" id="412755"/>
    <lineage>
        <taxon>unclassified sequences</taxon>
        <taxon>metagenomes</taxon>
        <taxon>ecological metagenomes</taxon>
    </lineage>
</organism>
<dbReference type="EMBL" id="BARU01042998">
    <property type="protein sequence ID" value="GAH77219.1"/>
    <property type="molecule type" value="Genomic_DNA"/>
</dbReference>
<comment type="caution">
    <text evidence="1">The sequence shown here is derived from an EMBL/GenBank/DDBJ whole genome shotgun (WGS) entry which is preliminary data.</text>
</comment>
<sequence>EKGGDHSQAVARLGNCNGCLADMDNIAFLYDLIAHRLQAKYG</sequence>
<reference evidence="1" key="1">
    <citation type="journal article" date="2014" name="Front. Microbiol.">
        <title>High frequency of phylogenetically diverse reductive dehalogenase-homologous genes in deep subseafloor sedimentary metagenomes.</title>
        <authorList>
            <person name="Kawai M."/>
            <person name="Futagami T."/>
            <person name="Toyoda A."/>
            <person name="Takaki Y."/>
            <person name="Nishi S."/>
            <person name="Hori S."/>
            <person name="Arai W."/>
            <person name="Tsubouchi T."/>
            <person name="Morono Y."/>
            <person name="Uchiyama I."/>
            <person name="Ito T."/>
            <person name="Fujiyama A."/>
            <person name="Inagaki F."/>
            <person name="Takami H."/>
        </authorList>
    </citation>
    <scope>NUCLEOTIDE SEQUENCE</scope>
    <source>
        <strain evidence="1">Expedition CK06-06</strain>
    </source>
</reference>
<feature type="non-terminal residue" evidence="1">
    <location>
        <position position="1"/>
    </location>
</feature>
<evidence type="ECO:0000313" key="1">
    <source>
        <dbReference type="EMBL" id="GAH77219.1"/>
    </source>
</evidence>